<keyword evidence="1" id="KW-1133">Transmembrane helix</keyword>
<dbReference type="InterPro" id="IPR045340">
    <property type="entry name" value="DUF6533"/>
</dbReference>
<dbReference type="RefSeq" id="XP_001879897.1">
    <property type="nucleotide sequence ID" value="XM_001879862.1"/>
</dbReference>
<gene>
    <name evidence="3" type="ORF">LACBIDRAFT_318720</name>
</gene>
<evidence type="ECO:0000313" key="3">
    <source>
        <dbReference type="EMBL" id="EDR09548.1"/>
    </source>
</evidence>
<dbReference type="InParanoid" id="B0D6W7"/>
<evidence type="ECO:0000313" key="4">
    <source>
        <dbReference type="Proteomes" id="UP000001194"/>
    </source>
</evidence>
<dbReference type="Proteomes" id="UP000001194">
    <property type="component" value="Unassembled WGS sequence"/>
</dbReference>
<reference evidence="3 4" key="1">
    <citation type="journal article" date="2008" name="Nature">
        <title>The genome of Laccaria bicolor provides insights into mycorrhizal symbiosis.</title>
        <authorList>
            <person name="Martin F."/>
            <person name="Aerts A."/>
            <person name="Ahren D."/>
            <person name="Brun A."/>
            <person name="Danchin E.G.J."/>
            <person name="Duchaussoy F."/>
            <person name="Gibon J."/>
            <person name="Kohler A."/>
            <person name="Lindquist E."/>
            <person name="Pereda V."/>
            <person name="Salamov A."/>
            <person name="Shapiro H.J."/>
            <person name="Wuyts J."/>
            <person name="Blaudez D."/>
            <person name="Buee M."/>
            <person name="Brokstein P."/>
            <person name="Canbaeck B."/>
            <person name="Cohen D."/>
            <person name="Courty P.E."/>
            <person name="Coutinho P.M."/>
            <person name="Delaruelle C."/>
            <person name="Detter J.C."/>
            <person name="Deveau A."/>
            <person name="DiFazio S."/>
            <person name="Duplessis S."/>
            <person name="Fraissinet-Tachet L."/>
            <person name="Lucic E."/>
            <person name="Frey-Klett P."/>
            <person name="Fourrey C."/>
            <person name="Feussner I."/>
            <person name="Gay G."/>
            <person name="Grimwood J."/>
            <person name="Hoegger P.J."/>
            <person name="Jain P."/>
            <person name="Kilaru S."/>
            <person name="Labbe J."/>
            <person name="Lin Y.C."/>
            <person name="Legue V."/>
            <person name="Le Tacon F."/>
            <person name="Marmeisse R."/>
            <person name="Melayah D."/>
            <person name="Montanini B."/>
            <person name="Muratet M."/>
            <person name="Nehls U."/>
            <person name="Niculita-Hirzel H."/>
            <person name="Oudot-Le Secq M.P."/>
            <person name="Peter M."/>
            <person name="Quesneville H."/>
            <person name="Rajashekar B."/>
            <person name="Reich M."/>
            <person name="Rouhier N."/>
            <person name="Schmutz J."/>
            <person name="Yin T."/>
            <person name="Chalot M."/>
            <person name="Henrissat B."/>
            <person name="Kuees U."/>
            <person name="Lucas S."/>
            <person name="Van de Peer Y."/>
            <person name="Podila G.K."/>
            <person name="Polle A."/>
            <person name="Pukkila P.J."/>
            <person name="Richardson P.M."/>
            <person name="Rouze P."/>
            <person name="Sanders I.R."/>
            <person name="Stajich J.E."/>
            <person name="Tunlid A."/>
            <person name="Tuskan G."/>
            <person name="Grigoriev I.V."/>
        </authorList>
    </citation>
    <scope>NUCLEOTIDE SEQUENCE [LARGE SCALE GENOMIC DNA]</scope>
    <source>
        <strain evidence="4">S238N-H82 / ATCC MYA-4686</strain>
    </source>
</reference>
<dbReference type="KEGG" id="lbc:LACBIDRAFT_318720"/>
<dbReference type="Pfam" id="PF20151">
    <property type="entry name" value="DUF6533"/>
    <property type="match status" value="1"/>
</dbReference>
<dbReference type="AlphaFoldDB" id="B0D6W7"/>
<evidence type="ECO:0000256" key="1">
    <source>
        <dbReference type="SAM" id="Phobius"/>
    </source>
</evidence>
<proteinExistence type="predicted"/>
<keyword evidence="1" id="KW-0472">Membrane</keyword>
<dbReference type="OrthoDB" id="3193253at2759"/>
<keyword evidence="1" id="KW-0812">Transmembrane</keyword>
<organism evidence="4">
    <name type="scientific">Laccaria bicolor (strain S238N-H82 / ATCC MYA-4686)</name>
    <name type="common">Bicoloured deceiver</name>
    <name type="synonym">Laccaria laccata var. bicolor</name>
    <dbReference type="NCBI Taxonomy" id="486041"/>
    <lineage>
        <taxon>Eukaryota</taxon>
        <taxon>Fungi</taxon>
        <taxon>Dikarya</taxon>
        <taxon>Basidiomycota</taxon>
        <taxon>Agaricomycotina</taxon>
        <taxon>Agaricomycetes</taxon>
        <taxon>Agaricomycetidae</taxon>
        <taxon>Agaricales</taxon>
        <taxon>Agaricineae</taxon>
        <taxon>Hydnangiaceae</taxon>
        <taxon>Laccaria</taxon>
    </lineage>
</organism>
<keyword evidence="4" id="KW-1185">Reference proteome</keyword>
<dbReference type="HOGENOM" id="CLU_1038529_0_0_1"/>
<protein>
    <submittedName>
        <fullName evidence="3">Predicted protein</fullName>
    </submittedName>
</protein>
<sequence length="277" mass="31694">MSAPHGTLQDIITLGRDLLAMKWYFTGSCVLLAYDYCLTFDREVDEIWWGRKTPKPILPNGLLRRHSFRCKHDISSRPNHFYDSHVNQLDRVSCNRFAIVEWIQTLLVVIPAETILVYRSYALSNRNKFIIGFLIAIMTSQCVAVVYAMSRPGTNGALQIPIYNVDPFHVCILFSDPRMDTAYLSLTIIFDIIVFSVTLHRTAIDAFISQNSALLRTIRWDGTIYFCVILAGNIVWLFLALFARPGLKFMNSQYVHGRFSDLPKNLKVIILILPGRA</sequence>
<feature type="domain" description="DUF6533" evidence="2">
    <location>
        <begin position="27"/>
        <end position="53"/>
    </location>
</feature>
<name>B0D6W7_LACBS</name>
<dbReference type="STRING" id="486041.B0D6W7"/>
<accession>B0D6W7</accession>
<feature type="transmembrane region" description="Helical" evidence="1">
    <location>
        <begin position="130"/>
        <end position="150"/>
    </location>
</feature>
<evidence type="ECO:0000259" key="2">
    <source>
        <dbReference type="Pfam" id="PF20151"/>
    </source>
</evidence>
<dbReference type="EMBL" id="DS547099">
    <property type="protein sequence ID" value="EDR09548.1"/>
    <property type="molecule type" value="Genomic_DNA"/>
</dbReference>
<dbReference type="GeneID" id="6075712"/>
<feature type="transmembrane region" description="Helical" evidence="1">
    <location>
        <begin position="182"/>
        <end position="203"/>
    </location>
</feature>
<feature type="transmembrane region" description="Helical" evidence="1">
    <location>
        <begin position="223"/>
        <end position="243"/>
    </location>
</feature>